<sequence length="274" mass="29566">MRRIINLRPGRGGIVLWGALPFLAAGVAYALASSARLAANPKDKLLPQLESFAAAIGRLALNPDARTGDYLMWVDTLASLQRLGMGLGVATALALVLGLAIGLIPYVRAGLSPFVGVVSMIPPMAVLPVLFIVFGLDELSKVVLIVFGVAPFLVRDLALKVGDLPREQLIKAQTLGASTWQIVVRVVLPQMLPRLIDAVRLSLGPAWLFLISAEAIAATEGLGYRIFLVRRYMAMDVILPYVAWITLLAFLSDAGLRWVNARFFPWLKAGKGQS</sequence>
<evidence type="ECO:0000256" key="5">
    <source>
        <dbReference type="ARBA" id="ARBA00022989"/>
    </source>
</evidence>
<keyword evidence="2 7" id="KW-0813">Transport</keyword>
<organism evidence="9 10">
    <name type="scientific">Skermanella cutis</name>
    <dbReference type="NCBI Taxonomy" id="2775420"/>
    <lineage>
        <taxon>Bacteria</taxon>
        <taxon>Pseudomonadati</taxon>
        <taxon>Pseudomonadota</taxon>
        <taxon>Alphaproteobacteria</taxon>
        <taxon>Rhodospirillales</taxon>
        <taxon>Azospirillaceae</taxon>
        <taxon>Skermanella</taxon>
    </lineage>
</organism>
<keyword evidence="6 7" id="KW-0472">Membrane</keyword>
<comment type="similarity">
    <text evidence="7">Belongs to the binding-protein-dependent transport system permease family.</text>
</comment>
<proteinExistence type="inferred from homology"/>
<dbReference type="InterPro" id="IPR000515">
    <property type="entry name" value="MetI-like"/>
</dbReference>
<name>A0ABX7BKV3_9PROT</name>
<evidence type="ECO:0000259" key="8">
    <source>
        <dbReference type="PROSITE" id="PS50928"/>
    </source>
</evidence>
<dbReference type="SUPFAM" id="SSF161098">
    <property type="entry name" value="MetI-like"/>
    <property type="match status" value="1"/>
</dbReference>
<keyword evidence="3" id="KW-1003">Cell membrane</keyword>
<evidence type="ECO:0000256" key="4">
    <source>
        <dbReference type="ARBA" id="ARBA00022692"/>
    </source>
</evidence>
<protein>
    <submittedName>
        <fullName evidence="9">ABC transporter permease</fullName>
    </submittedName>
</protein>
<comment type="subcellular location">
    <subcellularLocation>
        <location evidence="1 7">Cell membrane</location>
        <topology evidence="1 7">Multi-pass membrane protein</topology>
    </subcellularLocation>
</comment>
<dbReference type="CDD" id="cd06261">
    <property type="entry name" value="TM_PBP2"/>
    <property type="match status" value="1"/>
</dbReference>
<keyword evidence="5 7" id="KW-1133">Transmembrane helix</keyword>
<keyword evidence="10" id="KW-1185">Reference proteome</keyword>
<evidence type="ECO:0000256" key="7">
    <source>
        <dbReference type="RuleBase" id="RU363032"/>
    </source>
</evidence>
<dbReference type="RefSeq" id="WP_201082454.1">
    <property type="nucleotide sequence ID" value="NZ_CP067421.1"/>
</dbReference>
<keyword evidence="9" id="KW-0614">Plasmid</keyword>
<dbReference type="PANTHER" id="PTHR30151">
    <property type="entry name" value="ALKANE SULFONATE ABC TRANSPORTER-RELATED, MEMBRANE SUBUNIT"/>
    <property type="match status" value="1"/>
</dbReference>
<evidence type="ECO:0000256" key="3">
    <source>
        <dbReference type="ARBA" id="ARBA00022475"/>
    </source>
</evidence>
<dbReference type="InterPro" id="IPR035906">
    <property type="entry name" value="MetI-like_sf"/>
</dbReference>
<feature type="transmembrane region" description="Helical" evidence="7">
    <location>
        <begin position="238"/>
        <end position="259"/>
    </location>
</feature>
<evidence type="ECO:0000256" key="1">
    <source>
        <dbReference type="ARBA" id="ARBA00004651"/>
    </source>
</evidence>
<evidence type="ECO:0000256" key="6">
    <source>
        <dbReference type="ARBA" id="ARBA00023136"/>
    </source>
</evidence>
<keyword evidence="4 7" id="KW-0812">Transmembrane</keyword>
<feature type="transmembrane region" description="Helical" evidence="7">
    <location>
        <begin position="114"/>
        <end position="136"/>
    </location>
</feature>
<dbReference type="PANTHER" id="PTHR30151:SF25">
    <property type="entry name" value="TAURINE TRANSPORT SYSTEM PERMEASE PROTEIN TAUC"/>
    <property type="match status" value="1"/>
</dbReference>
<dbReference type="Pfam" id="PF00528">
    <property type="entry name" value="BPD_transp_1"/>
    <property type="match status" value="1"/>
</dbReference>
<evidence type="ECO:0000256" key="2">
    <source>
        <dbReference type="ARBA" id="ARBA00022448"/>
    </source>
</evidence>
<dbReference type="EMBL" id="CP067421">
    <property type="protein sequence ID" value="QQP93077.1"/>
    <property type="molecule type" value="Genomic_DNA"/>
</dbReference>
<accession>A0ABX7BKV3</accession>
<feature type="transmembrane region" description="Helical" evidence="7">
    <location>
        <begin position="12"/>
        <end position="32"/>
    </location>
</feature>
<geneLocation type="plasmid" evidence="9 10">
    <name>pTT6-1</name>
</geneLocation>
<evidence type="ECO:0000313" key="10">
    <source>
        <dbReference type="Proteomes" id="UP000595197"/>
    </source>
</evidence>
<reference evidence="9" key="1">
    <citation type="submission" date="2021-02" db="EMBL/GenBank/DDBJ databases">
        <title>Skermanella TT6 skin isolate.</title>
        <authorList>
            <person name="Lee K."/>
            <person name="Ganzorig M."/>
        </authorList>
    </citation>
    <scope>NUCLEOTIDE SEQUENCE</scope>
    <source>
        <strain evidence="9">TT6</strain>
    </source>
</reference>
<feature type="transmembrane region" description="Helical" evidence="7">
    <location>
        <begin position="198"/>
        <end position="218"/>
    </location>
</feature>
<dbReference type="Proteomes" id="UP000595197">
    <property type="component" value="Plasmid pTT6-1"/>
</dbReference>
<feature type="domain" description="ABC transmembrane type-1" evidence="8">
    <location>
        <begin position="80"/>
        <end position="260"/>
    </location>
</feature>
<gene>
    <name evidence="9" type="ORF">IGS68_28360</name>
</gene>
<evidence type="ECO:0000313" key="9">
    <source>
        <dbReference type="EMBL" id="QQP93077.1"/>
    </source>
</evidence>
<feature type="transmembrane region" description="Helical" evidence="7">
    <location>
        <begin position="83"/>
        <end position="107"/>
    </location>
</feature>
<dbReference type="Gene3D" id="1.10.3720.10">
    <property type="entry name" value="MetI-like"/>
    <property type="match status" value="1"/>
</dbReference>
<dbReference type="PROSITE" id="PS50928">
    <property type="entry name" value="ABC_TM1"/>
    <property type="match status" value="1"/>
</dbReference>